<dbReference type="Proteomes" id="UP000377595">
    <property type="component" value="Unassembled WGS sequence"/>
</dbReference>
<reference evidence="2 3" key="1">
    <citation type="submission" date="2019-10" db="EMBL/GenBank/DDBJ databases">
        <title>Whole genome shotgun sequence of Acrocarpospora pleiomorpha NBRC 16267.</title>
        <authorList>
            <person name="Ichikawa N."/>
            <person name="Kimura A."/>
            <person name="Kitahashi Y."/>
            <person name="Komaki H."/>
            <person name="Oguchi A."/>
        </authorList>
    </citation>
    <scope>NUCLEOTIDE SEQUENCE [LARGE SCALE GENOMIC DNA]</scope>
    <source>
        <strain evidence="2 3">NBRC 16267</strain>
    </source>
</reference>
<organism evidence="2 3">
    <name type="scientific">Acrocarpospora pleiomorpha</name>
    <dbReference type="NCBI Taxonomy" id="90975"/>
    <lineage>
        <taxon>Bacteria</taxon>
        <taxon>Bacillati</taxon>
        <taxon>Actinomycetota</taxon>
        <taxon>Actinomycetes</taxon>
        <taxon>Streptosporangiales</taxon>
        <taxon>Streptosporangiaceae</taxon>
        <taxon>Acrocarpospora</taxon>
    </lineage>
</organism>
<evidence type="ECO:0000256" key="1">
    <source>
        <dbReference type="SAM" id="MobiDB-lite"/>
    </source>
</evidence>
<name>A0A5M3Y0I9_9ACTN</name>
<dbReference type="AlphaFoldDB" id="A0A5M3Y0I9"/>
<evidence type="ECO:0000313" key="2">
    <source>
        <dbReference type="EMBL" id="GES24208.1"/>
    </source>
</evidence>
<evidence type="ECO:0000313" key="3">
    <source>
        <dbReference type="Proteomes" id="UP000377595"/>
    </source>
</evidence>
<feature type="region of interest" description="Disordered" evidence="1">
    <location>
        <begin position="480"/>
        <end position="500"/>
    </location>
</feature>
<accession>A0A5M3Y0I9</accession>
<keyword evidence="3" id="KW-1185">Reference proteome</keyword>
<protein>
    <submittedName>
        <fullName evidence="2">Uncharacterized protein</fullName>
    </submittedName>
</protein>
<gene>
    <name evidence="2" type="ORF">Aple_071070</name>
</gene>
<dbReference type="OrthoDB" id="3246562at2"/>
<comment type="caution">
    <text evidence="2">The sequence shown here is derived from an EMBL/GenBank/DDBJ whole genome shotgun (WGS) entry which is preliminary data.</text>
</comment>
<sequence>MGNGRYRTVFHTALSPADAFAAARQELRSWLITKSVRQKIDIAAYDAGHAQLGDGIVLLRDSRTDGDGTQTSNWQLREHKDNGYWLSSLVVHAPGKIASQEERTWFWLDVEHVRKGDDGEIGPPSPAALPNLARKLLAMVDARDHWAELRPTPTIIRPDRVEELLEILTDERRRLPVVVASPHPRILFDTWKKTIDNVTRFLPGLASLYVMDPLAIEDFNRAVGFAFEVRSGGVRTYLPDLDLAIDEDAVRHRVLSGARIEADVRRSAQLLTAIPRQLSADGRLPEPLSRLTRGTFASRAARSTAAESPAIPSYDFSILIQENVAIRGENGELRELLELAGYEERKLRENTADLQDDMIGTAAELETANQKIAELVDWVRVLRQRLASAGRAADAYVPTDTPTLLPTQLPEVLTRLKELDRVEFTGDDDPVWRLEEKAQSSTWAQTTWLVALALQDYAEAVVGHRFNGDFRRWCTEPPSGASAISAGKVKTDESESVQNNQKMRRLRILPVPAEVEPTGRIYMGAHIRIGGGAGMSAPRLHFYDDARGTGKIYIGYLGPHLPVKTTN</sequence>
<dbReference type="EMBL" id="BLAF01000048">
    <property type="protein sequence ID" value="GES24208.1"/>
    <property type="molecule type" value="Genomic_DNA"/>
</dbReference>
<proteinExistence type="predicted"/>
<dbReference type="RefSeq" id="WP_155349060.1">
    <property type="nucleotide sequence ID" value="NZ_BAAAHM010000005.1"/>
</dbReference>